<dbReference type="Proteomes" id="UP001610334">
    <property type="component" value="Unassembled WGS sequence"/>
</dbReference>
<keyword evidence="6 7" id="KW-0472">Membrane</keyword>
<feature type="transmembrane region" description="Helical" evidence="7">
    <location>
        <begin position="225"/>
        <end position="243"/>
    </location>
</feature>
<dbReference type="EMBL" id="JBFXLT010000077">
    <property type="protein sequence ID" value="KAL2810089.1"/>
    <property type="molecule type" value="Genomic_DNA"/>
</dbReference>
<evidence type="ECO:0000256" key="6">
    <source>
        <dbReference type="ARBA" id="ARBA00023136"/>
    </source>
</evidence>
<comment type="caution">
    <text evidence="8">The sequence shown here is derived from an EMBL/GenBank/DDBJ whole genome shotgun (WGS) entry which is preliminary data.</text>
</comment>
<keyword evidence="5 7" id="KW-1133">Transmembrane helix</keyword>
<proteinExistence type="inferred from homology"/>
<evidence type="ECO:0000256" key="2">
    <source>
        <dbReference type="ARBA" id="ARBA00009780"/>
    </source>
</evidence>
<feature type="transmembrane region" description="Helical" evidence="7">
    <location>
        <begin position="33"/>
        <end position="53"/>
    </location>
</feature>
<comment type="subcellular location">
    <subcellularLocation>
        <location evidence="1">Membrane</location>
        <topology evidence="1">Multi-pass membrane protein</topology>
    </subcellularLocation>
</comment>
<dbReference type="PANTHER" id="PTHR46187:SF1">
    <property type="entry name" value="ALKALINE PHYTOCERAMIDASE"/>
    <property type="match status" value="1"/>
</dbReference>
<evidence type="ECO:0000313" key="8">
    <source>
        <dbReference type="EMBL" id="KAL2810089.1"/>
    </source>
</evidence>
<evidence type="ECO:0000256" key="1">
    <source>
        <dbReference type="ARBA" id="ARBA00004141"/>
    </source>
</evidence>
<feature type="transmembrane region" description="Helical" evidence="7">
    <location>
        <begin position="65"/>
        <end position="82"/>
    </location>
</feature>
<evidence type="ECO:0000256" key="4">
    <source>
        <dbReference type="ARBA" id="ARBA00022801"/>
    </source>
</evidence>
<evidence type="ECO:0000313" key="9">
    <source>
        <dbReference type="Proteomes" id="UP001610334"/>
    </source>
</evidence>
<feature type="transmembrane region" description="Helical" evidence="7">
    <location>
        <begin position="116"/>
        <end position="135"/>
    </location>
</feature>
<evidence type="ECO:0000256" key="3">
    <source>
        <dbReference type="ARBA" id="ARBA00022692"/>
    </source>
</evidence>
<dbReference type="InterPro" id="IPR008901">
    <property type="entry name" value="ACER"/>
</dbReference>
<organism evidence="8 9">
    <name type="scientific">Aspergillus granulosus</name>
    <dbReference type="NCBI Taxonomy" id="176169"/>
    <lineage>
        <taxon>Eukaryota</taxon>
        <taxon>Fungi</taxon>
        <taxon>Dikarya</taxon>
        <taxon>Ascomycota</taxon>
        <taxon>Pezizomycotina</taxon>
        <taxon>Eurotiomycetes</taxon>
        <taxon>Eurotiomycetidae</taxon>
        <taxon>Eurotiales</taxon>
        <taxon>Aspergillaceae</taxon>
        <taxon>Aspergillus</taxon>
        <taxon>Aspergillus subgen. Nidulantes</taxon>
    </lineage>
</organism>
<keyword evidence="3 7" id="KW-0812">Transmembrane</keyword>
<feature type="transmembrane region" description="Helical" evidence="7">
    <location>
        <begin position="141"/>
        <end position="161"/>
    </location>
</feature>
<keyword evidence="9" id="KW-1185">Reference proteome</keyword>
<evidence type="ECO:0000256" key="7">
    <source>
        <dbReference type="SAM" id="Phobius"/>
    </source>
</evidence>
<dbReference type="PANTHER" id="PTHR46187">
    <property type="entry name" value="ALKALINE CERAMIDASE 3"/>
    <property type="match status" value="1"/>
</dbReference>
<dbReference type="Pfam" id="PF05875">
    <property type="entry name" value="Ceramidase"/>
    <property type="match status" value="1"/>
</dbReference>
<keyword evidence="4" id="KW-0378">Hydrolase</keyword>
<comment type="similarity">
    <text evidence="2">Belongs to the alkaline ceramidase family.</text>
</comment>
<feature type="transmembrane region" description="Helical" evidence="7">
    <location>
        <begin position="94"/>
        <end position="109"/>
    </location>
</feature>
<name>A0ABR4H4C9_9EURO</name>
<reference evidence="8 9" key="1">
    <citation type="submission" date="2024-07" db="EMBL/GenBank/DDBJ databases">
        <title>Section-level genome sequencing and comparative genomics of Aspergillus sections Usti and Cavernicolus.</title>
        <authorList>
            <consortium name="Lawrence Berkeley National Laboratory"/>
            <person name="Nybo J.L."/>
            <person name="Vesth T.C."/>
            <person name="Theobald S."/>
            <person name="Frisvad J.C."/>
            <person name="Larsen T.O."/>
            <person name="Kjaerboelling I."/>
            <person name="Rothschild-Mancinelli K."/>
            <person name="Lyhne E.K."/>
            <person name="Kogle M.E."/>
            <person name="Barry K."/>
            <person name="Clum A."/>
            <person name="Na H."/>
            <person name="Ledsgaard L."/>
            <person name="Lin J."/>
            <person name="Lipzen A."/>
            <person name="Kuo A."/>
            <person name="Riley R."/>
            <person name="Mondo S."/>
            <person name="Labutti K."/>
            <person name="Haridas S."/>
            <person name="Pangalinan J."/>
            <person name="Salamov A.A."/>
            <person name="Simmons B.A."/>
            <person name="Magnuson J.K."/>
            <person name="Chen J."/>
            <person name="Drula E."/>
            <person name="Henrissat B."/>
            <person name="Wiebenga A."/>
            <person name="Lubbers R.J."/>
            <person name="Gomes A.C."/>
            <person name="Makela M.R."/>
            <person name="Stajich J."/>
            <person name="Grigoriev I.V."/>
            <person name="Mortensen U.H."/>
            <person name="De Vries R.P."/>
            <person name="Baker S.E."/>
            <person name="Andersen M.R."/>
        </authorList>
    </citation>
    <scope>NUCLEOTIDE SEQUENCE [LARGE SCALE GENOMIC DNA]</scope>
    <source>
        <strain evidence="8 9">CBS 588.65</strain>
    </source>
</reference>
<evidence type="ECO:0000256" key="5">
    <source>
        <dbReference type="ARBA" id="ARBA00022989"/>
    </source>
</evidence>
<protein>
    <submittedName>
        <fullName evidence="8">Ceramidase</fullName>
    </submittedName>
</protein>
<gene>
    <name evidence="8" type="ORF">BJX63DRAFT_329783</name>
</gene>
<accession>A0ABR4H4C9</accession>
<feature type="transmembrane region" description="Helical" evidence="7">
    <location>
        <begin position="182"/>
        <end position="205"/>
    </location>
</feature>
<sequence length="282" mass="31554">MDSSTVEPFWGPQTSYLNFCEQDYVVTRYVAEFINTFSSGVYCLFGLHGLVQLRRRGQASLSRCIPYLGLIGVGVCSGGYHMTLKYHTQMSDELSMHLLTTPLLYRILTFQTSPEYTRLVGGILGAIFTIVMVVHMVMDEFLLHAVSFGLAVLLITTRTMKAIPQQIPNSSIRLKIRGVSRFGLFCFVFGYIVWLIDTWFCAQLIEVRRVVGTPLAFLFELHGWWHVFTGIGGYVAVAIVDMITAGEVHGDPTGDMAFPVNVVAKIFDRWAGANGEEGKKEQ</sequence>